<evidence type="ECO:0000313" key="3">
    <source>
        <dbReference type="Proteomes" id="UP000574761"/>
    </source>
</evidence>
<keyword evidence="3" id="KW-1185">Reference proteome</keyword>
<reference evidence="2 3" key="1">
    <citation type="submission" date="2020-08" db="EMBL/GenBank/DDBJ databases">
        <title>Genomic Encyclopedia of Type Strains, Phase IV (KMG-IV): sequencing the most valuable type-strain genomes for metagenomic binning, comparative biology and taxonomic classification.</title>
        <authorList>
            <person name="Goeker M."/>
        </authorList>
    </citation>
    <scope>NUCLEOTIDE SEQUENCE [LARGE SCALE GENOMIC DNA]</scope>
    <source>
        <strain evidence="2 3">DSM 100211</strain>
    </source>
</reference>
<accession>A0A7W6D7C5</accession>
<dbReference type="Proteomes" id="UP000574761">
    <property type="component" value="Unassembled WGS sequence"/>
</dbReference>
<organism evidence="2 3">
    <name type="scientific">Mycoplana azooxidifex</name>
    <dbReference type="NCBI Taxonomy" id="1636188"/>
    <lineage>
        <taxon>Bacteria</taxon>
        <taxon>Pseudomonadati</taxon>
        <taxon>Pseudomonadota</taxon>
        <taxon>Alphaproteobacteria</taxon>
        <taxon>Hyphomicrobiales</taxon>
        <taxon>Rhizobiaceae</taxon>
        <taxon>Mycoplana</taxon>
    </lineage>
</organism>
<dbReference type="RefSeq" id="WP_183804760.1">
    <property type="nucleotide sequence ID" value="NZ_JACIEE010000005.1"/>
</dbReference>
<protein>
    <submittedName>
        <fullName evidence="2">Uncharacterized protein</fullName>
    </submittedName>
</protein>
<dbReference type="EMBL" id="JACIEE010000005">
    <property type="protein sequence ID" value="MBB3977392.1"/>
    <property type="molecule type" value="Genomic_DNA"/>
</dbReference>
<gene>
    <name evidence="2" type="ORF">GGQ64_002598</name>
</gene>
<feature type="region of interest" description="Disordered" evidence="1">
    <location>
        <begin position="1"/>
        <end position="22"/>
    </location>
</feature>
<dbReference type="AlphaFoldDB" id="A0A7W6D7C5"/>
<proteinExistence type="predicted"/>
<name>A0A7W6D7C5_9HYPH</name>
<comment type="caution">
    <text evidence="2">The sequence shown here is derived from an EMBL/GenBank/DDBJ whole genome shotgun (WGS) entry which is preliminary data.</text>
</comment>
<sequence>MEISTPEKLTPGRPEGTPRKLSPITRNAQTVAAILVHAAGRNFVPYDVVATNVEAEIRAGTFGGCNLEPDEQIQGVIMGITSRLIRCGLLECNRYDEPRGRVSYGQNTAIRVSDAMSICLEQEAYRIADPAEDVPYFGSDVADALVERMGNVYFKVMNSAGLHTQKDHLSFTFGNDITFENIAAAQELAHLFDTDVEVRKGIVARCFADGAVYLDLGDADLGFKDHDSALN</sequence>
<evidence type="ECO:0000256" key="1">
    <source>
        <dbReference type="SAM" id="MobiDB-lite"/>
    </source>
</evidence>
<evidence type="ECO:0000313" key="2">
    <source>
        <dbReference type="EMBL" id="MBB3977392.1"/>
    </source>
</evidence>